<dbReference type="PANTHER" id="PTHR43611:SF3">
    <property type="entry name" value="FLAVIN MONONUCLEOTIDE HYDROLASE 1, CHLOROPLATIC"/>
    <property type="match status" value="1"/>
</dbReference>
<name>A0A4U3L8R6_9BACT</name>
<dbReference type="SUPFAM" id="SSF56784">
    <property type="entry name" value="HAD-like"/>
    <property type="match status" value="1"/>
</dbReference>
<dbReference type="Gene3D" id="1.10.150.240">
    <property type="entry name" value="Putative phosphatase, domain 2"/>
    <property type="match status" value="1"/>
</dbReference>
<dbReference type="EMBL" id="SZQL01000001">
    <property type="protein sequence ID" value="TKK71452.1"/>
    <property type="molecule type" value="Genomic_DNA"/>
</dbReference>
<evidence type="ECO:0000313" key="1">
    <source>
        <dbReference type="EMBL" id="TKK71452.1"/>
    </source>
</evidence>
<dbReference type="SFLD" id="SFLDG01129">
    <property type="entry name" value="C1.5:_HAD__Beta-PGM__Phosphata"/>
    <property type="match status" value="1"/>
</dbReference>
<dbReference type="InterPro" id="IPR023198">
    <property type="entry name" value="PGP-like_dom2"/>
</dbReference>
<gene>
    <name evidence="1" type="ORF">FC093_00025</name>
</gene>
<dbReference type="CDD" id="cd02603">
    <property type="entry name" value="HAD_sEH-N_like"/>
    <property type="match status" value="1"/>
</dbReference>
<dbReference type="InterPro" id="IPR023214">
    <property type="entry name" value="HAD_sf"/>
</dbReference>
<keyword evidence="2" id="KW-1185">Reference proteome</keyword>
<dbReference type="AlphaFoldDB" id="A0A4U3L8R6"/>
<dbReference type="Pfam" id="PF00702">
    <property type="entry name" value="Hydrolase"/>
    <property type="match status" value="1"/>
</dbReference>
<evidence type="ECO:0000313" key="2">
    <source>
        <dbReference type="Proteomes" id="UP000305848"/>
    </source>
</evidence>
<dbReference type="NCBIfam" id="TIGR01509">
    <property type="entry name" value="HAD-SF-IA-v3"/>
    <property type="match status" value="1"/>
</dbReference>
<dbReference type="Proteomes" id="UP000305848">
    <property type="component" value="Unassembled WGS sequence"/>
</dbReference>
<dbReference type="Gene3D" id="3.40.50.1000">
    <property type="entry name" value="HAD superfamily/HAD-like"/>
    <property type="match status" value="1"/>
</dbReference>
<comment type="caution">
    <text evidence="1">The sequence shown here is derived from an EMBL/GenBank/DDBJ whole genome shotgun (WGS) entry which is preliminary data.</text>
</comment>
<sequence length="204" mass="23765">MQNIRNIIFDLGGVFIEIDYAKTQQAFTNLQVQNFHQFYTQSHANDLFEALEMGKIDAATFYNNFRSHTNTTLADEQIKESWNALLGSFYEDRLQWLDKIKNKYKLFLLSNTNAIHHKAFTKTYQQQTGKRSFDDYFIKAYYSHEIGLRKPYVEAYQYVLNEQGLKAEETLFIDDTLPNIEGAKKAGLQTIHLKPGLSLLDLDL</sequence>
<dbReference type="InterPro" id="IPR036412">
    <property type="entry name" value="HAD-like_sf"/>
</dbReference>
<protein>
    <submittedName>
        <fullName evidence="1">HAD family phosphatase</fullName>
    </submittedName>
</protein>
<organism evidence="1 2">
    <name type="scientific">Ilyomonas limi</name>
    <dbReference type="NCBI Taxonomy" id="2575867"/>
    <lineage>
        <taxon>Bacteria</taxon>
        <taxon>Pseudomonadati</taxon>
        <taxon>Bacteroidota</taxon>
        <taxon>Chitinophagia</taxon>
        <taxon>Chitinophagales</taxon>
        <taxon>Chitinophagaceae</taxon>
        <taxon>Ilyomonas</taxon>
    </lineage>
</organism>
<dbReference type="RefSeq" id="WP_137259691.1">
    <property type="nucleotide sequence ID" value="NZ_SZQL01000001.1"/>
</dbReference>
<dbReference type="PANTHER" id="PTHR43611">
    <property type="entry name" value="ALPHA-D-GLUCOSE 1-PHOSPHATE PHOSPHATASE"/>
    <property type="match status" value="1"/>
</dbReference>
<dbReference type="SFLD" id="SFLDS00003">
    <property type="entry name" value="Haloacid_Dehalogenase"/>
    <property type="match status" value="1"/>
</dbReference>
<reference evidence="1 2" key="1">
    <citation type="submission" date="2019-05" db="EMBL/GenBank/DDBJ databases">
        <title>Panacibacter sp. strain 17mud1-8 Genome sequencing and assembly.</title>
        <authorList>
            <person name="Chhetri G."/>
        </authorList>
    </citation>
    <scope>NUCLEOTIDE SEQUENCE [LARGE SCALE GENOMIC DNA]</scope>
    <source>
        <strain evidence="1 2">17mud1-8</strain>
    </source>
</reference>
<dbReference type="InterPro" id="IPR006439">
    <property type="entry name" value="HAD-SF_hydro_IA"/>
</dbReference>
<dbReference type="NCBIfam" id="TIGR01549">
    <property type="entry name" value="HAD-SF-IA-v1"/>
    <property type="match status" value="1"/>
</dbReference>
<proteinExistence type="predicted"/>
<accession>A0A4U3L8R6</accession>
<dbReference type="OrthoDB" id="9797415at2"/>